<dbReference type="CDD" id="cd18886">
    <property type="entry name" value="NUDIX_MutT_Nudt1"/>
    <property type="match status" value="1"/>
</dbReference>
<keyword evidence="4" id="KW-0378">Hydrolase</keyword>
<keyword evidence="8" id="KW-1185">Reference proteome</keyword>
<dbReference type="PRINTS" id="PR01402">
    <property type="entry name" value="MUTATORMUTX"/>
</dbReference>
<keyword evidence="3" id="KW-0479">Metal-binding</keyword>
<proteinExistence type="inferred from homology"/>
<reference evidence="7 8" key="1">
    <citation type="submission" date="2019-05" db="EMBL/GenBank/DDBJ databases">
        <authorList>
            <consortium name="Science for Life Laboratories"/>
        </authorList>
    </citation>
    <scope>NUCLEOTIDE SEQUENCE [LARGE SCALE GENOMIC DNA]</scope>
    <source>
        <strain evidence="7">Soil9</strain>
    </source>
</reference>
<evidence type="ECO:0000256" key="1">
    <source>
        <dbReference type="ARBA" id="ARBA00001946"/>
    </source>
</evidence>
<evidence type="ECO:0000256" key="5">
    <source>
        <dbReference type="ARBA" id="ARBA00022842"/>
    </source>
</evidence>
<dbReference type="RefSeq" id="WP_162670013.1">
    <property type="nucleotide sequence ID" value="NZ_LR593886.1"/>
</dbReference>
<accession>A0A6P2D596</accession>
<dbReference type="PROSITE" id="PS00893">
    <property type="entry name" value="NUDIX_BOX"/>
    <property type="match status" value="1"/>
</dbReference>
<dbReference type="Pfam" id="PF00293">
    <property type="entry name" value="NUDIX"/>
    <property type="match status" value="1"/>
</dbReference>
<dbReference type="GO" id="GO:0006281">
    <property type="term" value="P:DNA repair"/>
    <property type="evidence" value="ECO:0007669"/>
    <property type="project" value="InterPro"/>
</dbReference>
<evidence type="ECO:0000256" key="4">
    <source>
        <dbReference type="ARBA" id="ARBA00022801"/>
    </source>
</evidence>
<dbReference type="InterPro" id="IPR003562">
    <property type="entry name" value="Mutator_MutX_prot"/>
</dbReference>
<dbReference type="InterPro" id="IPR000086">
    <property type="entry name" value="NUDIX_hydrolase_dom"/>
</dbReference>
<comment type="similarity">
    <text evidence="2">Belongs to the Nudix hydrolase family.</text>
</comment>
<dbReference type="GO" id="GO:0008413">
    <property type="term" value="F:8-oxo-7,8-dihydroguanosine triphosphate pyrophosphatase activity"/>
    <property type="evidence" value="ECO:0007669"/>
    <property type="project" value="InterPro"/>
</dbReference>
<dbReference type="Gene3D" id="3.90.79.10">
    <property type="entry name" value="Nucleoside Triphosphate Pyrophosphohydrolase"/>
    <property type="match status" value="1"/>
</dbReference>
<dbReference type="KEGG" id="gms:SOIL9_20990"/>
<dbReference type="SUPFAM" id="SSF55811">
    <property type="entry name" value="Nudix"/>
    <property type="match status" value="1"/>
</dbReference>
<dbReference type="PANTHER" id="PTHR43758">
    <property type="entry name" value="7,8-DIHYDRO-8-OXOGUANINE TRIPHOSPHATASE"/>
    <property type="match status" value="1"/>
</dbReference>
<dbReference type="EMBL" id="LR593886">
    <property type="protein sequence ID" value="VTR95615.1"/>
    <property type="molecule type" value="Genomic_DNA"/>
</dbReference>
<evidence type="ECO:0000256" key="3">
    <source>
        <dbReference type="ARBA" id="ARBA00022723"/>
    </source>
</evidence>
<dbReference type="Proteomes" id="UP000464178">
    <property type="component" value="Chromosome"/>
</dbReference>
<evidence type="ECO:0000256" key="2">
    <source>
        <dbReference type="ARBA" id="ARBA00005582"/>
    </source>
</evidence>
<organism evidence="7 8">
    <name type="scientific">Gemmata massiliana</name>
    <dbReference type="NCBI Taxonomy" id="1210884"/>
    <lineage>
        <taxon>Bacteria</taxon>
        <taxon>Pseudomonadati</taxon>
        <taxon>Planctomycetota</taxon>
        <taxon>Planctomycetia</taxon>
        <taxon>Gemmatales</taxon>
        <taxon>Gemmataceae</taxon>
        <taxon>Gemmata</taxon>
    </lineage>
</organism>
<dbReference type="InterPro" id="IPR015797">
    <property type="entry name" value="NUDIX_hydrolase-like_dom_sf"/>
</dbReference>
<gene>
    <name evidence="7" type="ORF">SOIL9_20990</name>
</gene>
<dbReference type="PROSITE" id="PS51462">
    <property type="entry name" value="NUDIX"/>
    <property type="match status" value="1"/>
</dbReference>
<dbReference type="GO" id="GO:0046872">
    <property type="term" value="F:metal ion binding"/>
    <property type="evidence" value="ECO:0007669"/>
    <property type="project" value="UniProtKB-KW"/>
</dbReference>
<evidence type="ECO:0000259" key="6">
    <source>
        <dbReference type="PROSITE" id="PS51462"/>
    </source>
</evidence>
<feature type="domain" description="Nudix hydrolase" evidence="6">
    <location>
        <begin position="4"/>
        <end position="137"/>
    </location>
</feature>
<name>A0A6P2D596_9BACT</name>
<dbReference type="InterPro" id="IPR020084">
    <property type="entry name" value="NUDIX_hydrolase_CS"/>
</dbReference>
<sequence>MPYTPILATLGYVFSSDGRRVLMIHRNARPDDAHLGKYNGLGGKLEPGEDVVAGMKREIREEAGIECDAVQLAGTISWPGFGKRGEDWFGFIFRIEQFSGTPLSANAEGVLEWVEVEHVSTLPLWDGDRFFLPLIFDRSSPQFHGVMPYHNGKPLSWSYSTVSAGV</sequence>
<evidence type="ECO:0000313" key="8">
    <source>
        <dbReference type="Proteomes" id="UP000464178"/>
    </source>
</evidence>
<dbReference type="AlphaFoldDB" id="A0A6P2D596"/>
<protein>
    <recommendedName>
        <fullName evidence="6">Nudix hydrolase domain-containing protein</fullName>
    </recommendedName>
</protein>
<comment type="cofactor">
    <cofactor evidence="1">
        <name>Mg(2+)</name>
        <dbReference type="ChEBI" id="CHEBI:18420"/>
    </cofactor>
</comment>
<dbReference type="GO" id="GO:0005737">
    <property type="term" value="C:cytoplasm"/>
    <property type="evidence" value="ECO:0007669"/>
    <property type="project" value="TreeGrafter"/>
</dbReference>
<dbReference type="PANTHER" id="PTHR43758:SF2">
    <property type="entry name" value="OXIDIZED PURINE NUCLEOSIDE TRIPHOSPHATE HYDROLASE"/>
    <property type="match status" value="1"/>
</dbReference>
<evidence type="ECO:0000313" key="7">
    <source>
        <dbReference type="EMBL" id="VTR95615.1"/>
    </source>
</evidence>
<keyword evidence="5" id="KW-0460">Magnesium</keyword>